<dbReference type="Proteomes" id="UP000054498">
    <property type="component" value="Unassembled WGS sequence"/>
</dbReference>
<organism evidence="2 3">
    <name type="scientific">Monoraphidium neglectum</name>
    <dbReference type="NCBI Taxonomy" id="145388"/>
    <lineage>
        <taxon>Eukaryota</taxon>
        <taxon>Viridiplantae</taxon>
        <taxon>Chlorophyta</taxon>
        <taxon>core chlorophytes</taxon>
        <taxon>Chlorophyceae</taxon>
        <taxon>CS clade</taxon>
        <taxon>Sphaeropleales</taxon>
        <taxon>Selenastraceae</taxon>
        <taxon>Monoraphidium</taxon>
    </lineage>
</organism>
<feature type="region of interest" description="Disordered" evidence="1">
    <location>
        <begin position="582"/>
        <end position="615"/>
    </location>
</feature>
<dbReference type="EMBL" id="KK104047">
    <property type="protein sequence ID" value="KIY94522.1"/>
    <property type="molecule type" value="Genomic_DNA"/>
</dbReference>
<protein>
    <submittedName>
        <fullName evidence="2">Uncharacterized protein</fullName>
    </submittedName>
</protein>
<evidence type="ECO:0000256" key="1">
    <source>
        <dbReference type="SAM" id="MobiDB-lite"/>
    </source>
</evidence>
<feature type="region of interest" description="Disordered" evidence="1">
    <location>
        <begin position="462"/>
        <end position="493"/>
    </location>
</feature>
<name>A0A0D2J3I9_9CHLO</name>
<evidence type="ECO:0000313" key="3">
    <source>
        <dbReference type="Proteomes" id="UP000054498"/>
    </source>
</evidence>
<dbReference type="RefSeq" id="XP_013893542.1">
    <property type="nucleotide sequence ID" value="XM_014038088.1"/>
</dbReference>
<dbReference type="GeneID" id="25730903"/>
<sequence>MVERLKVELGEQLAAAGRLAERGAIASRLTALVGGGAPPMPGETVLQGFLLAVAMSELCRSALAPLPDLAADPIVACPVAVTLGYLKGVLPDGAASEWVAAIARRAFSLHLRRLEALRSLQDAPAAAWGGSGAAGRAAAAAGGEGWGGAAGALEYAEQLAVALVAHLGEGPAAAAGAAGGGRDRKRGAAAPQELGPLADELLGRLLGSFPGLLHGRALLRALLAQLQREEGDASLRAPAAPGRGAVWARTRAVVRAAADIAPAAAEALVHSFLGGGGLVPATASPPGGLGAAGKGRATLLPALNAGGDAGAANTGVAREAAAGQAALRRAADLLTICGAARAAGAAGAGGTGVGVGGGSSEGTLALARKLHYSGFVRGLVSQALAARGAGGGADEWEEPSERQATAVREVAAQLHAALAQDSARSTAGGGAAAAAAPPALHAASQDDALLCAAALLASQPELAGGRPADPSGAGAGVPGGSYDGGGGGGAGPPPEGLRLLRALCAAPLRRLEPGAARLAAFSWTWVGGRAVFISIFYQRLGLFSGGPHPRRDGPGASASAGAGAGAAAAGAAAAAAAPLAGGAGLGPEPEPGVDGAAPGDVRPQVVGEDEEDDNDPEVLEAISAHDAWLAYLSELWAVLRLR</sequence>
<accession>A0A0D2J3I9</accession>
<evidence type="ECO:0000313" key="2">
    <source>
        <dbReference type="EMBL" id="KIY94522.1"/>
    </source>
</evidence>
<dbReference type="KEGG" id="mng:MNEG_13440"/>
<feature type="compositionally biased region" description="Gly residues" evidence="1">
    <location>
        <begin position="473"/>
        <end position="490"/>
    </location>
</feature>
<proteinExistence type="predicted"/>
<keyword evidence="3" id="KW-1185">Reference proteome</keyword>
<reference evidence="2 3" key="1">
    <citation type="journal article" date="2013" name="BMC Genomics">
        <title>Reconstruction of the lipid metabolism for the microalga Monoraphidium neglectum from its genome sequence reveals characteristics suitable for biofuel production.</title>
        <authorList>
            <person name="Bogen C."/>
            <person name="Al-Dilaimi A."/>
            <person name="Albersmeier A."/>
            <person name="Wichmann J."/>
            <person name="Grundmann M."/>
            <person name="Rupp O."/>
            <person name="Lauersen K.J."/>
            <person name="Blifernez-Klassen O."/>
            <person name="Kalinowski J."/>
            <person name="Goesmann A."/>
            <person name="Mussgnug J.H."/>
            <person name="Kruse O."/>
        </authorList>
    </citation>
    <scope>NUCLEOTIDE SEQUENCE [LARGE SCALE GENOMIC DNA]</scope>
    <source>
        <strain evidence="2 3">SAG 48.87</strain>
    </source>
</reference>
<gene>
    <name evidence="2" type="ORF">MNEG_13440</name>
</gene>
<dbReference type="STRING" id="145388.A0A0D2J3I9"/>
<dbReference type="AlphaFoldDB" id="A0A0D2J3I9"/>